<keyword evidence="3" id="KW-1185">Reference proteome</keyword>
<keyword evidence="1" id="KW-0812">Transmembrane</keyword>
<name>A0ABR4BMI6_9LECA</name>
<reference evidence="2 3" key="1">
    <citation type="submission" date="2024-09" db="EMBL/GenBank/DDBJ databases">
        <title>Rethinking Asexuality: The Enigmatic Case of Functional Sexual Genes in Lepraria (Stereocaulaceae).</title>
        <authorList>
            <person name="Doellman M."/>
            <person name="Sun Y."/>
            <person name="Barcenas-Pena A."/>
            <person name="Lumbsch H.T."/>
            <person name="Grewe F."/>
        </authorList>
    </citation>
    <scope>NUCLEOTIDE SEQUENCE [LARGE SCALE GENOMIC DNA]</scope>
    <source>
        <strain evidence="2 3">Grewe 0041</strain>
    </source>
</reference>
<evidence type="ECO:0000313" key="2">
    <source>
        <dbReference type="EMBL" id="KAL2058990.1"/>
    </source>
</evidence>
<feature type="transmembrane region" description="Helical" evidence="1">
    <location>
        <begin position="97"/>
        <end position="118"/>
    </location>
</feature>
<keyword evidence="1" id="KW-0472">Membrane</keyword>
<dbReference type="Proteomes" id="UP001590951">
    <property type="component" value="Unassembled WGS sequence"/>
</dbReference>
<accession>A0ABR4BMI6</accession>
<organism evidence="2 3">
    <name type="scientific">Lepraria finkii</name>
    <dbReference type="NCBI Taxonomy" id="1340010"/>
    <lineage>
        <taxon>Eukaryota</taxon>
        <taxon>Fungi</taxon>
        <taxon>Dikarya</taxon>
        <taxon>Ascomycota</taxon>
        <taxon>Pezizomycotina</taxon>
        <taxon>Lecanoromycetes</taxon>
        <taxon>OSLEUM clade</taxon>
        <taxon>Lecanoromycetidae</taxon>
        <taxon>Lecanorales</taxon>
        <taxon>Lecanorineae</taxon>
        <taxon>Stereocaulaceae</taxon>
        <taxon>Lepraria</taxon>
    </lineage>
</organism>
<evidence type="ECO:0000256" key="1">
    <source>
        <dbReference type="SAM" id="Phobius"/>
    </source>
</evidence>
<comment type="caution">
    <text evidence="2">The sequence shown here is derived from an EMBL/GenBank/DDBJ whole genome shotgun (WGS) entry which is preliminary data.</text>
</comment>
<sequence length="153" mass="16334">MASNLTTVDAAVTARIILAGLTANGLARLAPTSRLQGTVKTITEPDGSQSLDGSYCLSGKGNAFEVDPIASKDWVKIRINTIIETYAYNSRSATTRIAIGFMIIYRVVAVAEIIYALVSGISPTCWDSIGEVTALAMNSTPTIALPQHLRQHH</sequence>
<proteinExistence type="predicted"/>
<gene>
    <name evidence="2" type="ORF">ABVK25_000282</name>
</gene>
<evidence type="ECO:0000313" key="3">
    <source>
        <dbReference type="Proteomes" id="UP001590951"/>
    </source>
</evidence>
<dbReference type="EMBL" id="JBHFEH010000001">
    <property type="protein sequence ID" value="KAL2058990.1"/>
    <property type="molecule type" value="Genomic_DNA"/>
</dbReference>
<protein>
    <submittedName>
        <fullName evidence="2">Uncharacterized protein</fullName>
    </submittedName>
</protein>
<keyword evidence="1" id="KW-1133">Transmembrane helix</keyword>